<dbReference type="GO" id="GO:0051276">
    <property type="term" value="P:chromosome organization"/>
    <property type="evidence" value="ECO:0007669"/>
    <property type="project" value="InterPro"/>
</dbReference>
<name>A0A4R1Q4D5_9FIRM</name>
<dbReference type="InterPro" id="IPR038713">
    <property type="entry name" value="Terminase_Gp1_N_sf"/>
</dbReference>
<dbReference type="OrthoDB" id="7358785at2"/>
<dbReference type="PANTHER" id="PTHR41328:SF2">
    <property type="entry name" value="TERMINASE SMALL SUBUNIT"/>
    <property type="match status" value="1"/>
</dbReference>
<dbReference type="EMBL" id="SLUI01000011">
    <property type="protein sequence ID" value="TCL35635.1"/>
    <property type="molecule type" value="Genomic_DNA"/>
</dbReference>
<proteinExistence type="predicted"/>
<sequence>MAITDKQEKFVQAIITGMSQREAYRSAYPKSKNWADNVVDVKASELLKNGKVLVRYNELHDRLIKEAEDECIVSAKEVLRELKNIVMTDTNELVELRRCCCRYCWGENFQYQFTMNEFKSRQANYEIEAAVAVKEGKEVEPFNPLGGMGYNATKEPNIVCPECFGQGVYTSFFHDTRNLSPAAKSLYAGVKVTKDGIEVKMHSKDKMIELLGRHLGMFKDKLEIENKVANPYEGLTKEQLLKLAREGDG</sequence>
<keyword evidence="2" id="KW-0231">Viral genome packaging</keyword>
<dbReference type="RefSeq" id="WP_132082377.1">
    <property type="nucleotide sequence ID" value="NZ_SLUI01000011.1"/>
</dbReference>
<accession>A0A4R1Q4D5</accession>
<gene>
    <name evidence="3" type="ORF">EV210_111101</name>
</gene>
<evidence type="ECO:0000256" key="2">
    <source>
        <dbReference type="ARBA" id="ARBA00023219"/>
    </source>
</evidence>
<evidence type="ECO:0000256" key="1">
    <source>
        <dbReference type="ARBA" id="ARBA00022612"/>
    </source>
</evidence>
<organism evidence="3 4">
    <name type="scientific">Anaerospora hongkongensis</name>
    <dbReference type="NCBI Taxonomy" id="244830"/>
    <lineage>
        <taxon>Bacteria</taxon>
        <taxon>Bacillati</taxon>
        <taxon>Bacillota</taxon>
        <taxon>Negativicutes</taxon>
        <taxon>Selenomonadales</taxon>
        <taxon>Sporomusaceae</taxon>
        <taxon>Anaerospora</taxon>
    </lineage>
</organism>
<comment type="caution">
    <text evidence="3">The sequence shown here is derived from an EMBL/GenBank/DDBJ whole genome shotgun (WGS) entry which is preliminary data.</text>
</comment>
<keyword evidence="1" id="KW-1188">Viral release from host cell</keyword>
<reference evidence="3 4" key="1">
    <citation type="submission" date="2019-03" db="EMBL/GenBank/DDBJ databases">
        <title>Genomic Encyclopedia of Type Strains, Phase IV (KMG-IV): sequencing the most valuable type-strain genomes for metagenomic binning, comparative biology and taxonomic classification.</title>
        <authorList>
            <person name="Goeker M."/>
        </authorList>
    </citation>
    <scope>NUCLEOTIDE SEQUENCE [LARGE SCALE GENOMIC DNA]</scope>
    <source>
        <strain evidence="3 4">DSM 15969</strain>
    </source>
</reference>
<protein>
    <submittedName>
        <fullName evidence="3">Phage terminase small subunit</fullName>
    </submittedName>
</protein>
<dbReference type="InterPro" id="IPR052404">
    <property type="entry name" value="SPP1-like_terminase"/>
</dbReference>
<evidence type="ECO:0000313" key="4">
    <source>
        <dbReference type="Proteomes" id="UP000295063"/>
    </source>
</evidence>
<keyword evidence="4" id="KW-1185">Reference proteome</keyword>
<dbReference type="Proteomes" id="UP000295063">
    <property type="component" value="Unassembled WGS sequence"/>
</dbReference>
<evidence type="ECO:0000313" key="3">
    <source>
        <dbReference type="EMBL" id="TCL35635.1"/>
    </source>
</evidence>
<dbReference type="PANTHER" id="PTHR41328">
    <property type="entry name" value="TERMINASE SMALL SUBUNIT-RELATED"/>
    <property type="match status" value="1"/>
</dbReference>
<dbReference type="Pfam" id="PF03592">
    <property type="entry name" value="Terminase_2"/>
    <property type="match status" value="1"/>
</dbReference>
<dbReference type="AlphaFoldDB" id="A0A4R1Q4D5"/>
<dbReference type="InterPro" id="IPR005335">
    <property type="entry name" value="Terminase_ssu"/>
</dbReference>
<dbReference type="Gene3D" id="1.10.10.1400">
    <property type="entry name" value="Terminase, small subunit, N-terminal DNA-binding domain, HTH motif"/>
    <property type="match status" value="1"/>
</dbReference>